<reference evidence="2 3" key="1">
    <citation type="submission" date="2019-09" db="EMBL/GenBank/DDBJ databases">
        <title>Segnochrobactrum spirostomi gen. nov., sp. nov., isolated from the ciliate Spirostomum cf. yagiui and description of a novel family, Segnochrobactraceae fam. nov. within the order Rhizobiales of the class Alphaproteobacteria.</title>
        <authorList>
            <person name="Akter S."/>
            <person name="Shazib S.U.A."/>
            <person name="Shin M.K."/>
        </authorList>
    </citation>
    <scope>NUCLEOTIDE SEQUENCE [LARGE SCALE GENOMIC DNA]</scope>
    <source>
        <strain evidence="2 3">Sp-1</strain>
    </source>
</reference>
<feature type="transmembrane region" description="Helical" evidence="1">
    <location>
        <begin position="100"/>
        <end position="125"/>
    </location>
</feature>
<comment type="caution">
    <text evidence="2">The sequence shown here is derived from an EMBL/GenBank/DDBJ whole genome shotgun (WGS) entry which is preliminary data.</text>
</comment>
<evidence type="ECO:0000256" key="1">
    <source>
        <dbReference type="SAM" id="Phobius"/>
    </source>
</evidence>
<proteinExistence type="predicted"/>
<evidence type="ECO:0000313" key="2">
    <source>
        <dbReference type="EMBL" id="MQT14346.1"/>
    </source>
</evidence>
<keyword evidence="1" id="KW-1133">Transmembrane helix</keyword>
<protein>
    <submittedName>
        <fullName evidence="2">Uncharacterized protein</fullName>
    </submittedName>
</protein>
<accession>A0A6A7Y6B8</accession>
<organism evidence="2 3">
    <name type="scientific">Segnochrobactrum spirostomi</name>
    <dbReference type="NCBI Taxonomy" id="2608987"/>
    <lineage>
        <taxon>Bacteria</taxon>
        <taxon>Pseudomonadati</taxon>
        <taxon>Pseudomonadota</taxon>
        <taxon>Alphaproteobacteria</taxon>
        <taxon>Hyphomicrobiales</taxon>
        <taxon>Segnochrobactraceae</taxon>
        <taxon>Segnochrobactrum</taxon>
    </lineage>
</organism>
<dbReference type="EMBL" id="VWNA01000001">
    <property type="protein sequence ID" value="MQT14346.1"/>
    <property type="molecule type" value="Genomic_DNA"/>
</dbReference>
<keyword evidence="1" id="KW-0812">Transmembrane</keyword>
<keyword evidence="3" id="KW-1185">Reference proteome</keyword>
<sequence length="139" mass="15016">MSPPAVIDSEADLSRARAAAAFEAVRNFLAMMGLDIITGSEITKAVEIVERWHDIRPALLHIVAAAFLALAVLVVQYLFALSFRRNVRVIVRGTVLDRGLVVGVLVVLCFVTQLAVALTFISGFYDVGLLGTAFVKLTT</sequence>
<feature type="transmembrane region" description="Helical" evidence="1">
    <location>
        <begin position="58"/>
        <end position="79"/>
    </location>
</feature>
<evidence type="ECO:0000313" key="3">
    <source>
        <dbReference type="Proteomes" id="UP000332515"/>
    </source>
</evidence>
<dbReference type="AlphaFoldDB" id="A0A6A7Y6B8"/>
<dbReference type="RefSeq" id="WP_153484901.1">
    <property type="nucleotide sequence ID" value="NZ_VWNA01000001.1"/>
</dbReference>
<dbReference type="Proteomes" id="UP000332515">
    <property type="component" value="Unassembled WGS sequence"/>
</dbReference>
<keyword evidence="1" id="KW-0472">Membrane</keyword>
<name>A0A6A7Y6B8_9HYPH</name>
<gene>
    <name evidence="2" type="ORF">F0357_17170</name>
</gene>